<keyword evidence="7" id="KW-1185">Reference proteome</keyword>
<evidence type="ECO:0000313" key="7">
    <source>
        <dbReference type="Proteomes" id="UP000275078"/>
    </source>
</evidence>
<dbReference type="GO" id="GO:0008270">
    <property type="term" value="F:zinc ion binding"/>
    <property type="evidence" value="ECO:0007669"/>
    <property type="project" value="InterPro"/>
</dbReference>
<dbReference type="OrthoDB" id="539213at2759"/>
<dbReference type="Gene3D" id="1.25.40.20">
    <property type="entry name" value="Ankyrin repeat-containing domain"/>
    <property type="match status" value="1"/>
</dbReference>
<organism evidence="6 7">
    <name type="scientific">Ascobolus immersus RN42</name>
    <dbReference type="NCBI Taxonomy" id="1160509"/>
    <lineage>
        <taxon>Eukaryota</taxon>
        <taxon>Fungi</taxon>
        <taxon>Dikarya</taxon>
        <taxon>Ascomycota</taxon>
        <taxon>Pezizomycotina</taxon>
        <taxon>Pezizomycetes</taxon>
        <taxon>Pezizales</taxon>
        <taxon>Ascobolaceae</taxon>
        <taxon>Ascobolus</taxon>
    </lineage>
</organism>
<dbReference type="SUPFAM" id="SSF57701">
    <property type="entry name" value="Zn2/Cys6 DNA-binding domain"/>
    <property type="match status" value="1"/>
</dbReference>
<sequence length="796" mass="89455">MPPIRPYSVLKCSFCRIDKKKCEPVPDNEKCKRCVAKGFECSGFTARSTGRTRRNNPGDLLPNPQPTTSTPPLALVTQPTADSRAQIPCACGRQMPTVVPPQSGGQTIEDTDMGWEVDLCTGEISSELPVTIPLQEVRSLEVVEAENVNIDTDTCGGQSPPPSQETWRLMLQSERRKRFRLRIGNSDNSETSNPENQDAFHGVLTKKMALARKLVDEDSEPEKTEVLCRQIMHAALLAADNSQLGDVYTEAVSILAEILLDDGRCEEALSIYKDTVVSLDKSEEPIWREITVEGASDFETFEERISRMAVSRKGLYGFMFMGTGLSFEDLIAECTPRVWQRAGDDLLLDYFRRFPLRIRFGIWLELLLDAFKFERVDIIESSLSFSRHPEIEEPDSGCFLEIYAEYLSIVQPSGPGSFRDKIQHSECIAQRLSDMLVDLLENEEPVVYCPVLKIFRFYPEVLEVFANLGPYQTNLRHLLAAILQYRRADVLKILLDQGVGPNIFRCEILQPDSAESPERLWVQDLLRDWRVQLAEFENLGLSFAGSSGLTIVQIACWKGEASIVQTLLDWMTYAKDLLISATSPLSWHRCLVHLAVLSGDTTTLKMLLSIPQRFNFQIPMGDSGFFKPSIFDVLPTPKPTTFKLILHNTKDMRGSPGSQYLYTWSCINGACEEHDHYVCIRNEFLPIHLAARLGNLEATKLLLDQKADPAFLDHNNRTVLFHAIVSAGGLQLIHLLADPSIYTRPSLSPSESVGGILTLALDWSDKIRLSEELDKLRQSNCLPPSLVDCHPLLTEL</sequence>
<evidence type="ECO:0000256" key="4">
    <source>
        <dbReference type="PROSITE-ProRule" id="PRU00023"/>
    </source>
</evidence>
<evidence type="ECO:0000256" key="5">
    <source>
        <dbReference type="SAM" id="MobiDB-lite"/>
    </source>
</evidence>
<dbReference type="Pfam" id="PF00023">
    <property type="entry name" value="Ank"/>
    <property type="match status" value="1"/>
</dbReference>
<keyword evidence="3" id="KW-0539">Nucleus</keyword>
<proteinExistence type="predicted"/>
<dbReference type="EMBL" id="ML119800">
    <property type="protein sequence ID" value="RPA74099.1"/>
    <property type="molecule type" value="Genomic_DNA"/>
</dbReference>
<dbReference type="PROSITE" id="PS50088">
    <property type="entry name" value="ANK_REPEAT"/>
    <property type="match status" value="1"/>
</dbReference>
<evidence type="ECO:0000313" key="6">
    <source>
        <dbReference type="EMBL" id="RPA74099.1"/>
    </source>
</evidence>
<feature type="region of interest" description="Disordered" evidence="5">
    <location>
        <begin position="46"/>
        <end position="72"/>
    </location>
</feature>
<reference evidence="6 7" key="1">
    <citation type="journal article" date="2018" name="Nat. Ecol. Evol.">
        <title>Pezizomycetes genomes reveal the molecular basis of ectomycorrhizal truffle lifestyle.</title>
        <authorList>
            <person name="Murat C."/>
            <person name="Payen T."/>
            <person name="Noel B."/>
            <person name="Kuo A."/>
            <person name="Morin E."/>
            <person name="Chen J."/>
            <person name="Kohler A."/>
            <person name="Krizsan K."/>
            <person name="Balestrini R."/>
            <person name="Da Silva C."/>
            <person name="Montanini B."/>
            <person name="Hainaut M."/>
            <person name="Levati E."/>
            <person name="Barry K.W."/>
            <person name="Belfiori B."/>
            <person name="Cichocki N."/>
            <person name="Clum A."/>
            <person name="Dockter R.B."/>
            <person name="Fauchery L."/>
            <person name="Guy J."/>
            <person name="Iotti M."/>
            <person name="Le Tacon F."/>
            <person name="Lindquist E.A."/>
            <person name="Lipzen A."/>
            <person name="Malagnac F."/>
            <person name="Mello A."/>
            <person name="Molinier V."/>
            <person name="Miyauchi S."/>
            <person name="Poulain J."/>
            <person name="Riccioni C."/>
            <person name="Rubini A."/>
            <person name="Sitrit Y."/>
            <person name="Splivallo R."/>
            <person name="Traeger S."/>
            <person name="Wang M."/>
            <person name="Zifcakova L."/>
            <person name="Wipf D."/>
            <person name="Zambonelli A."/>
            <person name="Paolocci F."/>
            <person name="Nowrousian M."/>
            <person name="Ottonello S."/>
            <person name="Baldrian P."/>
            <person name="Spatafora J.W."/>
            <person name="Henrissat B."/>
            <person name="Nagy L.G."/>
            <person name="Aury J.M."/>
            <person name="Wincker P."/>
            <person name="Grigoriev I.V."/>
            <person name="Bonfante P."/>
            <person name="Martin F.M."/>
        </authorList>
    </citation>
    <scope>NUCLEOTIDE SEQUENCE [LARGE SCALE GENOMIC DNA]</scope>
    <source>
        <strain evidence="6 7">RN42</strain>
    </source>
</reference>
<feature type="repeat" description="ANK" evidence="4">
    <location>
        <begin position="682"/>
        <end position="714"/>
    </location>
</feature>
<dbReference type="GO" id="GO:0000981">
    <property type="term" value="F:DNA-binding transcription factor activity, RNA polymerase II-specific"/>
    <property type="evidence" value="ECO:0007669"/>
    <property type="project" value="InterPro"/>
</dbReference>
<dbReference type="InterPro" id="IPR001138">
    <property type="entry name" value="Zn2Cys6_DnaBD"/>
</dbReference>
<evidence type="ECO:0000256" key="2">
    <source>
        <dbReference type="ARBA" id="ARBA00023043"/>
    </source>
</evidence>
<dbReference type="AlphaFoldDB" id="A0A3N4HJS8"/>
<name>A0A3N4HJS8_ASCIM</name>
<dbReference type="CDD" id="cd00067">
    <property type="entry name" value="GAL4"/>
    <property type="match status" value="1"/>
</dbReference>
<dbReference type="Proteomes" id="UP000275078">
    <property type="component" value="Unassembled WGS sequence"/>
</dbReference>
<gene>
    <name evidence="6" type="ORF">BJ508DRAFT_40190</name>
</gene>
<accession>A0A3N4HJS8</accession>
<keyword evidence="2 4" id="KW-0040">ANK repeat</keyword>
<keyword evidence="1" id="KW-0677">Repeat</keyword>
<dbReference type="SMART" id="SM00248">
    <property type="entry name" value="ANK"/>
    <property type="match status" value="4"/>
</dbReference>
<dbReference type="InterPro" id="IPR036864">
    <property type="entry name" value="Zn2-C6_fun-type_DNA-bd_sf"/>
</dbReference>
<dbReference type="InterPro" id="IPR036770">
    <property type="entry name" value="Ankyrin_rpt-contain_sf"/>
</dbReference>
<dbReference type="InterPro" id="IPR002110">
    <property type="entry name" value="Ankyrin_rpt"/>
</dbReference>
<evidence type="ECO:0000256" key="1">
    <source>
        <dbReference type="ARBA" id="ARBA00022737"/>
    </source>
</evidence>
<evidence type="ECO:0000256" key="3">
    <source>
        <dbReference type="ARBA" id="ARBA00023242"/>
    </source>
</evidence>
<dbReference type="PROSITE" id="PS50297">
    <property type="entry name" value="ANK_REP_REGION"/>
    <property type="match status" value="1"/>
</dbReference>
<dbReference type="PANTHER" id="PTHR24198">
    <property type="entry name" value="ANKYRIN REPEAT AND PROTEIN KINASE DOMAIN-CONTAINING PROTEIN"/>
    <property type="match status" value="1"/>
</dbReference>
<dbReference type="PANTHER" id="PTHR24198:SF165">
    <property type="entry name" value="ANKYRIN REPEAT-CONTAINING PROTEIN-RELATED"/>
    <property type="match status" value="1"/>
</dbReference>
<dbReference type="SUPFAM" id="SSF48403">
    <property type="entry name" value="Ankyrin repeat"/>
    <property type="match status" value="1"/>
</dbReference>
<protein>
    <submittedName>
        <fullName evidence="6">Uncharacterized protein</fullName>
    </submittedName>
</protein>